<reference evidence="9" key="1">
    <citation type="submission" date="2016-11" db="EMBL/GenBank/DDBJ databases">
        <authorList>
            <person name="Varghese N."/>
            <person name="Submissions S."/>
        </authorList>
    </citation>
    <scope>NUCLEOTIDE SEQUENCE [LARGE SCALE GENOMIC DNA]</scope>
    <source>
        <strain evidence="9">DSM 14826</strain>
    </source>
</reference>
<dbReference type="NCBIfam" id="TIGR03824">
    <property type="entry name" value="FlgM_jcvi"/>
    <property type="match status" value="1"/>
</dbReference>
<keyword evidence="6" id="KW-0804">Transcription</keyword>
<dbReference type="Proteomes" id="UP000243547">
    <property type="component" value="Unassembled WGS sequence"/>
</dbReference>
<evidence type="ECO:0000313" key="8">
    <source>
        <dbReference type="EMBL" id="SHK14256.1"/>
    </source>
</evidence>
<dbReference type="STRING" id="1120989.SAMN02745227_01616"/>
<dbReference type="SUPFAM" id="SSF101498">
    <property type="entry name" value="Anti-sigma factor FlgM"/>
    <property type="match status" value="1"/>
</dbReference>
<dbReference type="InterPro" id="IPR031316">
    <property type="entry name" value="FlgM_C"/>
</dbReference>
<sequence>MKINNLMGIIKSYNMTNREKNIDNKREQRLEDKFEISQRAKEIAVAKKALGETPDVRMDKVQTIKKKIEEGTYTVDPAQIAVKMLNRR</sequence>
<feature type="domain" description="Anti-sigma-28 factor FlgM C-terminal" evidence="7">
    <location>
        <begin position="32"/>
        <end position="86"/>
    </location>
</feature>
<keyword evidence="3" id="KW-0678">Repressor</keyword>
<dbReference type="OrthoDB" id="2112849at2"/>
<comment type="similarity">
    <text evidence="1">Belongs to the FlgM family.</text>
</comment>
<dbReference type="AlphaFoldDB" id="A0A1M6Q2F6"/>
<evidence type="ECO:0000256" key="5">
    <source>
        <dbReference type="ARBA" id="ARBA00023015"/>
    </source>
</evidence>
<keyword evidence="4" id="KW-1005">Bacterial flagellum biogenesis</keyword>
<accession>A0A1M6Q2F6</accession>
<evidence type="ECO:0000259" key="7">
    <source>
        <dbReference type="Pfam" id="PF04316"/>
    </source>
</evidence>
<keyword evidence="5" id="KW-0805">Transcription regulation</keyword>
<dbReference type="GO" id="GO:0044781">
    <property type="term" value="P:bacterial-type flagellum organization"/>
    <property type="evidence" value="ECO:0007669"/>
    <property type="project" value="UniProtKB-KW"/>
</dbReference>
<evidence type="ECO:0000256" key="1">
    <source>
        <dbReference type="ARBA" id="ARBA00005322"/>
    </source>
</evidence>
<dbReference type="Pfam" id="PF04316">
    <property type="entry name" value="FlgM"/>
    <property type="match status" value="1"/>
</dbReference>
<keyword evidence="9" id="KW-1185">Reference proteome</keyword>
<name>A0A1M6Q2F6_9FIRM</name>
<evidence type="ECO:0000313" key="9">
    <source>
        <dbReference type="Proteomes" id="UP000243547"/>
    </source>
</evidence>
<evidence type="ECO:0000256" key="2">
    <source>
        <dbReference type="ARBA" id="ARBA00017823"/>
    </source>
</evidence>
<gene>
    <name evidence="8" type="ORF">SAMN02745227_01616</name>
</gene>
<dbReference type="InterPro" id="IPR035890">
    <property type="entry name" value="Anti-sigma-28_factor_FlgM_sf"/>
</dbReference>
<evidence type="ECO:0000256" key="4">
    <source>
        <dbReference type="ARBA" id="ARBA00022795"/>
    </source>
</evidence>
<dbReference type="RefSeq" id="WP_072907775.1">
    <property type="nucleotide sequence ID" value="NZ_FRAI01000018.1"/>
</dbReference>
<dbReference type="GO" id="GO:0045892">
    <property type="term" value="P:negative regulation of DNA-templated transcription"/>
    <property type="evidence" value="ECO:0007669"/>
    <property type="project" value="InterPro"/>
</dbReference>
<evidence type="ECO:0000256" key="3">
    <source>
        <dbReference type="ARBA" id="ARBA00022491"/>
    </source>
</evidence>
<evidence type="ECO:0000256" key="6">
    <source>
        <dbReference type="ARBA" id="ARBA00023163"/>
    </source>
</evidence>
<dbReference type="EMBL" id="FRAI01000018">
    <property type="protein sequence ID" value="SHK14256.1"/>
    <property type="molecule type" value="Genomic_DNA"/>
</dbReference>
<protein>
    <recommendedName>
        <fullName evidence="2">Negative regulator of flagellin synthesis</fullName>
    </recommendedName>
</protein>
<organism evidence="8 9">
    <name type="scientific">Anaerobranca californiensis DSM 14826</name>
    <dbReference type="NCBI Taxonomy" id="1120989"/>
    <lineage>
        <taxon>Bacteria</taxon>
        <taxon>Bacillati</taxon>
        <taxon>Bacillota</taxon>
        <taxon>Clostridia</taxon>
        <taxon>Eubacteriales</taxon>
        <taxon>Proteinivoracaceae</taxon>
        <taxon>Anaerobranca</taxon>
    </lineage>
</organism>
<proteinExistence type="inferred from homology"/>
<dbReference type="InterPro" id="IPR007412">
    <property type="entry name" value="FlgM"/>
</dbReference>